<dbReference type="SUPFAM" id="SSF159238">
    <property type="entry name" value="SO1590-like"/>
    <property type="match status" value="1"/>
</dbReference>
<evidence type="ECO:0000313" key="2">
    <source>
        <dbReference type="Proteomes" id="UP000615755"/>
    </source>
</evidence>
<proteinExistence type="predicted"/>
<comment type="caution">
    <text evidence="1">The sequence shown here is derived from an EMBL/GenBank/DDBJ whole genome shotgun (WGS) entry which is preliminary data.</text>
</comment>
<evidence type="ECO:0000313" key="1">
    <source>
        <dbReference type="EMBL" id="MBE0370225.1"/>
    </source>
</evidence>
<sequence>MTKFTIESWQESDICKESTNETTIRSATIKKHYIGVLQGNSITHYSLCYLPDGSAIFTGIEVFTGEYNNCNGQFALSHEGKFEKGEAKGSLTVVAGSGIGQLKTISGHAHFCAGEQSEHELHTSFTL</sequence>
<dbReference type="Gene3D" id="2.40.350.10">
    <property type="entry name" value="SO1590-like"/>
    <property type="match status" value="1"/>
</dbReference>
<organism evidence="1 2">
    <name type="scientific">Pseudoalteromonas aurantia 208</name>
    <dbReference type="NCBI Taxonomy" id="1314867"/>
    <lineage>
        <taxon>Bacteria</taxon>
        <taxon>Pseudomonadati</taxon>
        <taxon>Pseudomonadota</taxon>
        <taxon>Gammaproteobacteria</taxon>
        <taxon>Alteromonadales</taxon>
        <taxon>Pseudoalteromonadaceae</taxon>
        <taxon>Pseudoalteromonas</taxon>
    </lineage>
</organism>
<dbReference type="Pfam" id="PF11528">
    <property type="entry name" value="DUF3224"/>
    <property type="match status" value="1"/>
</dbReference>
<protein>
    <recommendedName>
        <fullName evidence="3">DUF3224 domain-containing protein</fullName>
    </recommendedName>
</protein>
<reference evidence="1 2" key="1">
    <citation type="submission" date="2015-03" db="EMBL/GenBank/DDBJ databases">
        <title>Genome sequence of Pseudoalteromonas aurantia.</title>
        <authorList>
            <person name="Xie B.-B."/>
            <person name="Rong J.-C."/>
            <person name="Qin Q.-L."/>
            <person name="Zhang Y.-Z."/>
        </authorList>
    </citation>
    <scope>NUCLEOTIDE SEQUENCE [LARGE SCALE GENOMIC DNA]</scope>
    <source>
        <strain evidence="1 2">208</strain>
    </source>
</reference>
<name>A0ABR9EGV6_9GAMM</name>
<gene>
    <name evidence="1" type="ORF">PAUR_b0205</name>
</gene>
<dbReference type="EMBL" id="AQGV01000015">
    <property type="protein sequence ID" value="MBE0370225.1"/>
    <property type="molecule type" value="Genomic_DNA"/>
</dbReference>
<dbReference type="InterPro" id="IPR023159">
    <property type="entry name" value="SO1590-like_sf"/>
</dbReference>
<evidence type="ECO:0008006" key="3">
    <source>
        <dbReference type="Google" id="ProtNLM"/>
    </source>
</evidence>
<accession>A0ABR9EGV6</accession>
<dbReference type="Proteomes" id="UP000615755">
    <property type="component" value="Unassembled WGS sequence"/>
</dbReference>
<dbReference type="RefSeq" id="WP_192509378.1">
    <property type="nucleotide sequence ID" value="NZ_AQGV01000015.1"/>
</dbReference>
<keyword evidence="2" id="KW-1185">Reference proteome</keyword>
<dbReference type="InterPro" id="IPR021607">
    <property type="entry name" value="DUF3224"/>
</dbReference>